<evidence type="ECO:0000313" key="5">
    <source>
        <dbReference type="EMBL" id="KFD19148.1"/>
    </source>
</evidence>
<evidence type="ECO:0000313" key="6">
    <source>
        <dbReference type="Proteomes" id="UP000028602"/>
    </source>
</evidence>
<organism evidence="5 6">
    <name type="scientific">Tatumella ptyseos ATCC 33301</name>
    <dbReference type="NCBI Taxonomy" id="1005995"/>
    <lineage>
        <taxon>Bacteria</taxon>
        <taxon>Pseudomonadati</taxon>
        <taxon>Pseudomonadota</taxon>
        <taxon>Gammaproteobacteria</taxon>
        <taxon>Enterobacterales</taxon>
        <taxon>Erwiniaceae</taxon>
        <taxon>Tatumella</taxon>
    </lineage>
</organism>
<name>A0A085JFA2_9GAMM</name>
<dbReference type="Proteomes" id="UP000028602">
    <property type="component" value="Unassembled WGS sequence"/>
</dbReference>
<evidence type="ECO:0000259" key="4">
    <source>
        <dbReference type="SMART" id="SM00062"/>
    </source>
</evidence>
<dbReference type="PANTHER" id="PTHR35936">
    <property type="entry name" value="MEMBRANE-BOUND LYTIC MUREIN TRANSGLYCOSYLASE F"/>
    <property type="match status" value="1"/>
</dbReference>
<dbReference type="CDD" id="cd13626">
    <property type="entry name" value="PBP2_Cystine_like"/>
    <property type="match status" value="1"/>
</dbReference>
<feature type="signal peptide" evidence="3">
    <location>
        <begin position="1"/>
        <end position="23"/>
    </location>
</feature>
<sequence length="265" mass="28549">MKMKSLIYGFVLSSLLGSSAVYADQNDKLELLKPGELIVATEGTDPPYSMRGPDGKIGGLEIAVMSEVAKRLHLKLVPVVTKWDSILIGLRANKFDMSMAAIDITPERQKSVVYADAWIESGGRIMAPANTDIKSPDDLKGKTIGAQVSSTYAKLAIAHGANLKNYSDITSAVQDMINHNIDGVINDSISNAYLINHNHLPFVQVPGYLSQVQKGFTFAKGKPHLVAAVNKALADMKKDGTYAKVTSAIIGFDPAPKDPVRTLPQ</sequence>
<reference evidence="5 6" key="1">
    <citation type="submission" date="2014-05" db="EMBL/GenBank/DDBJ databases">
        <title>ATOL: Assembling a taxonomically balanced genome-scale reconstruction of the evolutionary history of the Enterobacteriaceae.</title>
        <authorList>
            <person name="Plunkett G.III."/>
            <person name="Neeno-Eckwall E.C."/>
            <person name="Glasner J.D."/>
            <person name="Perna N.T."/>
        </authorList>
    </citation>
    <scope>NUCLEOTIDE SEQUENCE [LARGE SCALE GENOMIC DNA]</scope>
    <source>
        <strain evidence="5 6">ATCC 33301</strain>
    </source>
</reference>
<feature type="chain" id="PRO_5001793449" evidence="3">
    <location>
        <begin position="24"/>
        <end position="265"/>
    </location>
</feature>
<evidence type="ECO:0000256" key="2">
    <source>
        <dbReference type="ARBA" id="ARBA00022729"/>
    </source>
</evidence>
<dbReference type="eggNOG" id="COG0834">
    <property type="taxonomic scope" value="Bacteria"/>
</dbReference>
<protein>
    <submittedName>
        <fullName evidence="5">Periplasmic substrate-binding component of an ABC superfamily L-cystine transporter</fullName>
    </submittedName>
</protein>
<keyword evidence="6" id="KW-1185">Reference proteome</keyword>
<dbReference type="SMART" id="SM00062">
    <property type="entry name" value="PBPb"/>
    <property type="match status" value="1"/>
</dbReference>
<comment type="similarity">
    <text evidence="1">Belongs to the bacterial solute-binding protein 3 family.</text>
</comment>
<dbReference type="Pfam" id="PF00497">
    <property type="entry name" value="SBP_bac_3"/>
    <property type="match status" value="1"/>
</dbReference>
<dbReference type="InterPro" id="IPR001638">
    <property type="entry name" value="Solute-binding_3/MltF_N"/>
</dbReference>
<dbReference type="RefSeq" id="WP_029990975.1">
    <property type="nucleotide sequence ID" value="NZ_ATMJ01000037.1"/>
</dbReference>
<dbReference type="PANTHER" id="PTHR35936:SF19">
    <property type="entry name" value="AMINO-ACID-BINDING PROTEIN YXEM-RELATED"/>
    <property type="match status" value="1"/>
</dbReference>
<comment type="caution">
    <text evidence="5">The sequence shown here is derived from an EMBL/GenBank/DDBJ whole genome shotgun (WGS) entry which is preliminary data.</text>
</comment>
<gene>
    <name evidence="5" type="ORF">GTPT_1934</name>
</gene>
<accession>A0A085JFA2</accession>
<proteinExistence type="inferred from homology"/>
<dbReference type="SUPFAM" id="SSF53850">
    <property type="entry name" value="Periplasmic binding protein-like II"/>
    <property type="match status" value="1"/>
</dbReference>
<keyword evidence="2 3" id="KW-0732">Signal</keyword>
<dbReference type="OrthoDB" id="9768183at2"/>
<dbReference type="EMBL" id="JMPR01000033">
    <property type="protein sequence ID" value="KFD19148.1"/>
    <property type="molecule type" value="Genomic_DNA"/>
</dbReference>
<evidence type="ECO:0000256" key="3">
    <source>
        <dbReference type="SAM" id="SignalP"/>
    </source>
</evidence>
<evidence type="ECO:0000256" key="1">
    <source>
        <dbReference type="ARBA" id="ARBA00010333"/>
    </source>
</evidence>
<feature type="domain" description="Solute-binding protein family 3/N-terminal" evidence="4">
    <location>
        <begin position="36"/>
        <end position="253"/>
    </location>
</feature>
<dbReference type="AlphaFoldDB" id="A0A085JFA2"/>
<dbReference type="Gene3D" id="3.40.190.10">
    <property type="entry name" value="Periplasmic binding protein-like II"/>
    <property type="match status" value="2"/>
</dbReference>